<dbReference type="PANTHER" id="PTHR11360">
    <property type="entry name" value="MONOCARBOXYLATE TRANSPORTER"/>
    <property type="match status" value="1"/>
</dbReference>
<comment type="subcellular location">
    <subcellularLocation>
        <location evidence="1">Membrane</location>
        <topology evidence="1">Multi-pass membrane protein</topology>
    </subcellularLocation>
</comment>
<dbReference type="Proteomes" id="UP000694845">
    <property type="component" value="Unplaced"/>
</dbReference>
<evidence type="ECO:0000259" key="3">
    <source>
        <dbReference type="PROSITE" id="PS50850"/>
    </source>
</evidence>
<feature type="transmembrane region" description="Helical" evidence="2">
    <location>
        <begin position="93"/>
        <end position="112"/>
    </location>
</feature>
<dbReference type="RefSeq" id="XP_022083221.1">
    <property type="nucleotide sequence ID" value="XM_022227529.1"/>
</dbReference>
<dbReference type="InterPro" id="IPR011701">
    <property type="entry name" value="MFS"/>
</dbReference>
<feature type="domain" description="Major facilitator superfamily (MFS) profile" evidence="3">
    <location>
        <begin position="28"/>
        <end position="443"/>
    </location>
</feature>
<reference evidence="5" key="1">
    <citation type="submission" date="2025-08" db="UniProtKB">
        <authorList>
            <consortium name="RefSeq"/>
        </authorList>
    </citation>
    <scope>IDENTIFICATION</scope>
</reference>
<dbReference type="GeneID" id="110975232"/>
<feature type="transmembrane region" description="Helical" evidence="2">
    <location>
        <begin position="24"/>
        <end position="42"/>
    </location>
</feature>
<keyword evidence="2" id="KW-0472">Membrane</keyword>
<feature type="transmembrane region" description="Helical" evidence="2">
    <location>
        <begin position="329"/>
        <end position="348"/>
    </location>
</feature>
<accession>A0A8B7XTG5</accession>
<dbReference type="GO" id="GO:0008028">
    <property type="term" value="F:monocarboxylic acid transmembrane transporter activity"/>
    <property type="evidence" value="ECO:0007669"/>
    <property type="project" value="TreeGrafter"/>
</dbReference>
<dbReference type="AlphaFoldDB" id="A0A8B7XTG5"/>
<dbReference type="PROSITE" id="PS50850">
    <property type="entry name" value="MFS"/>
    <property type="match status" value="1"/>
</dbReference>
<dbReference type="KEGG" id="aplc:110975232"/>
<protein>
    <submittedName>
        <fullName evidence="5">Monocarboxylate transporter 13-like isoform X1</fullName>
    </submittedName>
</protein>
<keyword evidence="4" id="KW-1185">Reference proteome</keyword>
<feature type="transmembrane region" description="Helical" evidence="2">
    <location>
        <begin position="118"/>
        <end position="137"/>
    </location>
</feature>
<evidence type="ECO:0000256" key="1">
    <source>
        <dbReference type="ARBA" id="ARBA00004141"/>
    </source>
</evidence>
<feature type="transmembrane region" description="Helical" evidence="2">
    <location>
        <begin position="182"/>
        <end position="201"/>
    </location>
</feature>
<dbReference type="OrthoDB" id="6493031at2759"/>
<dbReference type="Gene3D" id="1.20.1250.20">
    <property type="entry name" value="MFS general substrate transporter like domains"/>
    <property type="match status" value="1"/>
</dbReference>
<evidence type="ECO:0000256" key="2">
    <source>
        <dbReference type="SAM" id="Phobius"/>
    </source>
</evidence>
<organism evidence="4 5">
    <name type="scientific">Acanthaster planci</name>
    <name type="common">Crown-of-thorns starfish</name>
    <dbReference type="NCBI Taxonomy" id="133434"/>
    <lineage>
        <taxon>Eukaryota</taxon>
        <taxon>Metazoa</taxon>
        <taxon>Echinodermata</taxon>
        <taxon>Eleutherozoa</taxon>
        <taxon>Asterozoa</taxon>
        <taxon>Asteroidea</taxon>
        <taxon>Valvatacea</taxon>
        <taxon>Valvatida</taxon>
        <taxon>Acanthasteridae</taxon>
        <taxon>Acanthaster</taxon>
    </lineage>
</organism>
<dbReference type="InterPro" id="IPR020846">
    <property type="entry name" value="MFS_dom"/>
</dbReference>
<name>A0A8B7XTG5_ACAPL</name>
<feature type="transmembrane region" description="Helical" evidence="2">
    <location>
        <begin position="354"/>
        <end position="376"/>
    </location>
</feature>
<dbReference type="PANTHER" id="PTHR11360:SF303">
    <property type="entry name" value="MAJOR FACILITATOR SUPERFAMILY (MFS) PROFILE DOMAIN-CONTAINING PROTEIN"/>
    <property type="match status" value="1"/>
</dbReference>
<keyword evidence="2" id="KW-1133">Transmembrane helix</keyword>
<feature type="transmembrane region" description="Helical" evidence="2">
    <location>
        <begin position="149"/>
        <end position="170"/>
    </location>
</feature>
<evidence type="ECO:0000313" key="5">
    <source>
        <dbReference type="RefSeq" id="XP_022083221.1"/>
    </source>
</evidence>
<dbReference type="GO" id="GO:0016020">
    <property type="term" value="C:membrane"/>
    <property type="evidence" value="ECO:0007669"/>
    <property type="project" value="UniProtKB-SubCell"/>
</dbReference>
<dbReference type="InterPro" id="IPR050327">
    <property type="entry name" value="Proton-linked_MCT"/>
</dbReference>
<keyword evidence="2" id="KW-0812">Transmembrane</keyword>
<proteinExistence type="predicted"/>
<dbReference type="SUPFAM" id="SSF103473">
    <property type="entry name" value="MFS general substrate transporter"/>
    <property type="match status" value="1"/>
</dbReference>
<dbReference type="InterPro" id="IPR036259">
    <property type="entry name" value="MFS_trans_sf"/>
</dbReference>
<feature type="transmembrane region" description="Helical" evidence="2">
    <location>
        <begin position="388"/>
        <end position="411"/>
    </location>
</feature>
<evidence type="ECO:0000313" key="4">
    <source>
        <dbReference type="Proteomes" id="UP000694845"/>
    </source>
</evidence>
<sequence length="455" mass="48805">MASRFLKTACCADMDGLLPAEVRSGWQAVLSLHVTWLVWTGLTKGLGVMLPALQKDFESSTWLVGWTIAIINGITDFAGPLAGPLEVLLGTRLVVMVSGVLIGGSLIASSLATSVTQLALSLTLLSGCGIGFANILTRAMVGRFFTTHYTLANGIGHAGHSVALIVFAPLTQLFLDTYGWRGAMLLLGAICTHLVPCGALLKKGLTTPNHESRQRDYTLLADDPSTEDSEERTVRGNKCCLPELRGVCCTWAFGLEVFRKTSFYVTAVLYMSNRLVNDLWVIYFVDHVYAKGLSGQDAVTFTAAAGVSNLIFKIGHGPLVDRGWVSLRAMLAVTTAVAAVCLFTDPWLDSYWTVMANAVCFMGASGTIGALLDVYTKDLLGADNLVSAFSWMGVLSGVVTISFGFLPGWIYDVSDSYNGAFILMGCIWCVSLLAMATEVVMTRLGWITQQSVGKG</sequence>
<gene>
    <name evidence="5" type="primary">LOC110975232</name>
</gene>
<dbReference type="Pfam" id="PF07690">
    <property type="entry name" value="MFS_1"/>
    <property type="match status" value="1"/>
</dbReference>
<feature type="transmembrane region" description="Helical" evidence="2">
    <location>
        <begin position="417"/>
        <end position="436"/>
    </location>
</feature>
<feature type="transmembrane region" description="Helical" evidence="2">
    <location>
        <begin position="62"/>
        <end position="81"/>
    </location>
</feature>